<dbReference type="Ensembl" id="ENSCCRT00020009715.1">
    <property type="protein sequence ID" value="ENSCCRP00020008695.1"/>
    <property type="gene ID" value="ENSCCRG00020004586.1"/>
</dbReference>
<evidence type="ECO:0000256" key="1">
    <source>
        <dbReference type="SAM" id="Coils"/>
    </source>
</evidence>
<evidence type="ECO:0000313" key="2">
    <source>
        <dbReference type="Ensembl" id="ENSCCRP00020008695.1"/>
    </source>
</evidence>
<accession>A0A8C2C976</accession>
<evidence type="ECO:0000313" key="3">
    <source>
        <dbReference type="Proteomes" id="UP000694701"/>
    </source>
</evidence>
<reference evidence="2" key="1">
    <citation type="submission" date="2025-08" db="UniProtKB">
        <authorList>
            <consortium name="Ensembl"/>
        </authorList>
    </citation>
    <scope>IDENTIFICATION</scope>
</reference>
<dbReference type="PANTHER" id="PTHR11505">
    <property type="entry name" value="L1 TRANSPOSABLE ELEMENT-RELATED"/>
    <property type="match status" value="1"/>
</dbReference>
<feature type="coiled-coil region" evidence="1">
    <location>
        <begin position="107"/>
        <end position="134"/>
    </location>
</feature>
<dbReference type="Proteomes" id="UP000694701">
    <property type="component" value="Unplaced"/>
</dbReference>
<dbReference type="InterPro" id="IPR004244">
    <property type="entry name" value="Transposase_22"/>
</dbReference>
<name>A0A8C2C976_CYPCA</name>
<protein>
    <recommendedName>
        <fullName evidence="4">L1 transposable element RRM domain-containing protein</fullName>
    </recommendedName>
</protein>
<dbReference type="Gene3D" id="3.30.250.20">
    <property type="entry name" value="L1 transposable element, C-terminal domain"/>
    <property type="match status" value="1"/>
</dbReference>
<dbReference type="Gene3D" id="1.20.5.340">
    <property type="match status" value="1"/>
</dbReference>
<sequence length="268" mass="30454">MLHFGPAGVSLLSVQNNHPIKHYNNLTLSSTMEQSSLIYASTTMEQSASNKFLLDALQQLKSEMVSHFDVKMDNLQMNLDTIKLSLSNLGEHISELEQRVGGNEDNISDLGKRIKTLESENAYLRDKVDDAENCNRAYNLRFIHVPEESEGKDICGFISSLIQQLFGKESFTTPPAIERAHRSPMHRTKDSKKQFEYNGDRIHIFPDFSAALLSKRCQFDDIKKQLQQHKLEYTLIYPATLRIIFNGKPLLFKTPAEANCFLQGAVKS</sequence>
<proteinExistence type="predicted"/>
<dbReference type="Gene3D" id="3.30.70.1820">
    <property type="entry name" value="L1 transposable element, RRM domain"/>
    <property type="match status" value="1"/>
</dbReference>
<keyword evidence="1" id="KW-0175">Coiled coil</keyword>
<evidence type="ECO:0008006" key="4">
    <source>
        <dbReference type="Google" id="ProtNLM"/>
    </source>
</evidence>
<dbReference type="AlphaFoldDB" id="A0A8C2C976"/>
<organism evidence="2 3">
    <name type="scientific">Cyprinus carpio</name>
    <name type="common">Common carp</name>
    <dbReference type="NCBI Taxonomy" id="7962"/>
    <lineage>
        <taxon>Eukaryota</taxon>
        <taxon>Metazoa</taxon>
        <taxon>Chordata</taxon>
        <taxon>Craniata</taxon>
        <taxon>Vertebrata</taxon>
        <taxon>Euteleostomi</taxon>
        <taxon>Actinopterygii</taxon>
        <taxon>Neopterygii</taxon>
        <taxon>Teleostei</taxon>
        <taxon>Ostariophysi</taxon>
        <taxon>Cypriniformes</taxon>
        <taxon>Cyprinidae</taxon>
        <taxon>Cyprininae</taxon>
        <taxon>Cyprinus</taxon>
    </lineage>
</organism>
<dbReference type="InterPro" id="IPR042566">
    <property type="entry name" value="L1_C"/>
</dbReference>